<dbReference type="EMBL" id="AP018357">
    <property type="protein sequence ID" value="BBA40111.1"/>
    <property type="molecule type" value="Genomic_DNA"/>
</dbReference>
<name>A0A250L996_9BURK</name>
<sequence length="130" mass="14599">MQMNRELENKLVDTYPAIYQALSPRFSGSCLFECDDGWYAIIDRLSCRLEAQARKSLLLVLEVKEKLGGLRFRVRGNVTGEVDAWLASAANLSQCKCERCGDPAKLRGHTDGRVRTLCPTCAATMHYLLE</sequence>
<reference evidence="1" key="2">
    <citation type="journal article" date="2017" name="Genome Announc.">
        <title>High-Quality Draft Genome Sequence of Burkholderia contaminans CH-1, a Gram-Negative Bacterium That Metabolizes 2-Azahypoxanthine, a Plant Growth-Regulating Compound.</title>
        <authorList>
            <person name="Choi J.-H."/>
            <person name="Sugiura H."/>
            <person name="Moriuchi R."/>
            <person name="Kawagishi H."/>
            <person name="Dohra H."/>
        </authorList>
    </citation>
    <scope>NUCLEOTIDE SEQUENCE</scope>
    <source>
        <strain evidence="1">CH-1</strain>
    </source>
</reference>
<accession>A0A250L996</accession>
<dbReference type="AlphaFoldDB" id="A0A250L996"/>
<gene>
    <name evidence="1" type="ORF">BCCH1_25360</name>
</gene>
<organism evidence="1">
    <name type="scientific">Burkholderia contaminans</name>
    <dbReference type="NCBI Taxonomy" id="488447"/>
    <lineage>
        <taxon>Bacteria</taxon>
        <taxon>Pseudomonadati</taxon>
        <taxon>Pseudomonadota</taxon>
        <taxon>Betaproteobacteria</taxon>
        <taxon>Burkholderiales</taxon>
        <taxon>Burkholderiaceae</taxon>
        <taxon>Burkholderia</taxon>
        <taxon>Burkholderia cepacia complex</taxon>
    </lineage>
</organism>
<evidence type="ECO:0000313" key="1">
    <source>
        <dbReference type="EMBL" id="BBA40111.1"/>
    </source>
</evidence>
<protein>
    <submittedName>
        <fullName evidence="1">Uncharacterized protein</fullName>
    </submittedName>
</protein>
<reference evidence="1" key="1">
    <citation type="journal article" date="2016" name="Biosci. Biotechnol. Biochem.">
        <title>Bioconversion of AHX to AOH by resting cells of Burkholderia contaminans CH-1.</title>
        <authorList>
            <person name="Choi J.H."/>
            <person name="Kikuchi A."/>
            <person name="Pumkaeo P."/>
            <person name="Hirai H."/>
            <person name="Tokuyama S."/>
            <person name="Kawagishi H."/>
        </authorList>
    </citation>
    <scope>NUCLEOTIDE SEQUENCE</scope>
    <source>
        <strain evidence="1">CH-1</strain>
    </source>
</reference>
<proteinExistence type="predicted"/>